<sequence>MVSTVISATKNAYGLDLYLSPATAAHDQSNPGGPSVRVAHCSTIGDCTPETFLEDVGRVREDFAKTSLELETYHVILSHSHEELDPDSEFEVWLAHDFAREQMARAFPGRQIKIVTQADNGRWEAAGTAEKIWVKGKVHSHCQIANVAEEAVELTWRDADGNSSTAHYPAGRAFSSAMKNIHRVRAVTDEVVLQRFQYDNQAFMQSCREHARTAGMGTGDRKTLARQAEGKLSHYDELRMRLRIARAQATDWDDYTARLAADGVEVKRRGGHGDGVSYKWLDTPPARAGGRSGVGDDYKYAAVVEQCERNAQSLRRGEELAIPARSLVVPTSSLAQDRPRPVYLTEDGKPPWQQGEDSYAAHVRQTGGTYEGRAAQALATGEAGEGVTLTRDTDDRVTAAVDAGAGPLVVDVDPALLSRVHEVESREAAVTRAEARAAETIQSAKDEATTIRRQARADEAARVRTEWAAMRPQVIAEAEAAGRQHGQAAWERDERPALVTAARVEGFKRGHAEGRQEVTDELEAARKDRRAAAEQLREISGLTPEEAAERVLDEHTVKARVALTRYRVPKVAYDADGTPHRVTGADGKPAVTNAWEQMKTDVAHGPGRPDDVTVGQARRAGRQARQNLADRAERQKARSREKSKDKGFGL</sequence>
<dbReference type="RefSeq" id="WP_266061300.1">
    <property type="nucleotide sequence ID" value="NZ_JAPKFM010000006.1"/>
</dbReference>
<feature type="compositionally biased region" description="Basic and acidic residues" evidence="1">
    <location>
        <begin position="599"/>
        <end position="611"/>
    </location>
</feature>
<dbReference type="AlphaFoldDB" id="A0A9X3D3J4"/>
<comment type="caution">
    <text evidence="2">The sequence shown here is derived from an EMBL/GenBank/DDBJ whole genome shotgun (WGS) entry which is preliminary data.</text>
</comment>
<protein>
    <submittedName>
        <fullName evidence="2">Relaxase/mobilization nuclease domain-containing protein</fullName>
    </submittedName>
</protein>
<feature type="compositionally biased region" description="Low complexity" evidence="1">
    <location>
        <begin position="615"/>
        <end position="626"/>
    </location>
</feature>
<keyword evidence="3" id="KW-1185">Reference proteome</keyword>
<dbReference type="EMBL" id="JAPKFM010000006">
    <property type="protein sequence ID" value="MCX2964176.1"/>
    <property type="molecule type" value="Genomic_DNA"/>
</dbReference>
<evidence type="ECO:0000313" key="3">
    <source>
        <dbReference type="Proteomes" id="UP001143347"/>
    </source>
</evidence>
<gene>
    <name evidence="2" type="ORF">OSB52_08750</name>
</gene>
<feature type="compositionally biased region" description="Basic and acidic residues" evidence="1">
    <location>
        <begin position="628"/>
        <end position="650"/>
    </location>
</feature>
<accession>A0A9X3D3J4</accession>
<reference evidence="2" key="1">
    <citation type="submission" date="2022-10" db="EMBL/GenBank/DDBJ databases">
        <title>WGS of marine actinomycetes from Thailand.</title>
        <authorList>
            <person name="Thawai C."/>
        </authorList>
    </citation>
    <scope>NUCLEOTIDE SEQUENCE</scope>
    <source>
        <strain evidence="2">SW21</strain>
    </source>
</reference>
<name>A0A9X3D3J4_9ACTN</name>
<evidence type="ECO:0000256" key="1">
    <source>
        <dbReference type="SAM" id="MobiDB-lite"/>
    </source>
</evidence>
<organism evidence="2 3">
    <name type="scientific">Gordonia aquimaris</name>
    <dbReference type="NCBI Taxonomy" id="2984863"/>
    <lineage>
        <taxon>Bacteria</taxon>
        <taxon>Bacillati</taxon>
        <taxon>Actinomycetota</taxon>
        <taxon>Actinomycetes</taxon>
        <taxon>Mycobacteriales</taxon>
        <taxon>Gordoniaceae</taxon>
        <taxon>Gordonia</taxon>
    </lineage>
</organism>
<evidence type="ECO:0000313" key="2">
    <source>
        <dbReference type="EMBL" id="MCX2964176.1"/>
    </source>
</evidence>
<proteinExistence type="predicted"/>
<feature type="region of interest" description="Disordered" evidence="1">
    <location>
        <begin position="599"/>
        <end position="650"/>
    </location>
</feature>
<dbReference type="Proteomes" id="UP001143347">
    <property type="component" value="Unassembled WGS sequence"/>
</dbReference>